<dbReference type="InterPro" id="IPR027485">
    <property type="entry name" value="AMMECR1_N"/>
</dbReference>
<dbReference type="Pfam" id="PF01871">
    <property type="entry name" value="AMMECR1"/>
    <property type="match status" value="1"/>
</dbReference>
<keyword evidence="3" id="KW-1185">Reference proteome</keyword>
<dbReference type="Gene3D" id="3.30.700.20">
    <property type="entry name" value="Hypothetical protein ph0010, domain 1"/>
    <property type="match status" value="1"/>
</dbReference>
<dbReference type="PANTHER" id="PTHR13016:SF0">
    <property type="entry name" value="AMME SYNDROME CANDIDATE GENE 1 PROTEIN"/>
    <property type="match status" value="1"/>
</dbReference>
<dbReference type="InterPro" id="IPR057318">
    <property type="entry name" value="RENR_N"/>
</dbReference>
<protein>
    <submittedName>
        <fullName evidence="4">Uncharacterized protein LOC106806336</fullName>
    </submittedName>
</protein>
<sequence>MTTSMLSDLPRLGCLIALCSIARCCYATTPTQRVYVAHSPKLTTFNREFGAISPAQLAQLNAIAVGLDTGVEESSWKPLEPLSSREFAAEASVVVLLEHFEGLDLDFSFKAFPLEEDGSRVNFNTLEERVKEKYPHKSPVVMEFRPECMHSVMDIHCKFPKLFASSDVPVNLRDATKLLKSSQSILHDLSPGKLDVAVAADETFLVEMQIVAEFSRALRHSKQVLKDGTPELMVITLSSIRHVVKHHGLQSPQLHNALTILRRTLNELGRSLEMVYGDNFLYDIATLDGSTEISSAVCESRSPQKCVTDINRRKRFRAGLNMSSEMSEYAFDVVYCDISGCDSPQNPSFTDSAYPVFVTWRSHSNTDDGRTRLRGCQGSDKPRPIHAAIRDTSLSSGFLDKRFEPISKEDLPNLEVQVSILFNFEKGRDYLDFDLENGIQIVFTNHDGVVRKAIYIPGIIEKMGCNRDKAIIKLLRKGKFQGPITKELKKSITLTRFQSEIVSTSYSQYLRSAMFARHKPGF</sequence>
<proteinExistence type="predicted"/>
<organism evidence="3 4">
    <name type="scientific">Priapulus caudatus</name>
    <name type="common">Priapulid worm</name>
    <dbReference type="NCBI Taxonomy" id="37621"/>
    <lineage>
        <taxon>Eukaryota</taxon>
        <taxon>Metazoa</taxon>
        <taxon>Ecdysozoa</taxon>
        <taxon>Scalidophora</taxon>
        <taxon>Priapulida</taxon>
        <taxon>Priapulimorpha</taxon>
        <taxon>Priapulimorphida</taxon>
        <taxon>Priapulidae</taxon>
        <taxon>Priapulus</taxon>
    </lineage>
</organism>
<dbReference type="Pfam" id="PF25294">
    <property type="entry name" value="RENR_N"/>
    <property type="match status" value="1"/>
</dbReference>
<dbReference type="PROSITE" id="PS51112">
    <property type="entry name" value="AMMECR1"/>
    <property type="match status" value="1"/>
</dbReference>
<dbReference type="InterPro" id="IPR023473">
    <property type="entry name" value="AMMECR1"/>
</dbReference>
<reference evidence="4" key="1">
    <citation type="submission" date="2025-08" db="UniProtKB">
        <authorList>
            <consortium name="RefSeq"/>
        </authorList>
    </citation>
    <scope>IDENTIFICATION</scope>
</reference>
<gene>
    <name evidence="4" type="primary">LOC106806336</name>
</gene>
<dbReference type="PANTHER" id="PTHR13016">
    <property type="entry name" value="AMMECR1 HOMOLOG"/>
    <property type="match status" value="1"/>
</dbReference>
<keyword evidence="1" id="KW-0732">Signal</keyword>
<dbReference type="InterPro" id="IPR036071">
    <property type="entry name" value="AMMECR1_dom_sf"/>
</dbReference>
<dbReference type="RefSeq" id="XP_014663728.1">
    <property type="nucleotide sequence ID" value="XM_014808242.1"/>
</dbReference>
<dbReference type="InterPro" id="IPR002733">
    <property type="entry name" value="AMMECR1_domain"/>
</dbReference>
<evidence type="ECO:0000313" key="4">
    <source>
        <dbReference type="RefSeq" id="XP_014663728.1"/>
    </source>
</evidence>
<accession>A0ABM1DUV7</accession>
<name>A0ABM1DUV7_PRICU</name>
<dbReference type="Proteomes" id="UP000695022">
    <property type="component" value="Unplaced"/>
</dbReference>
<evidence type="ECO:0000256" key="1">
    <source>
        <dbReference type="SAM" id="SignalP"/>
    </source>
</evidence>
<dbReference type="SUPFAM" id="SSF143447">
    <property type="entry name" value="AMMECR1-like"/>
    <property type="match status" value="1"/>
</dbReference>
<evidence type="ECO:0000313" key="3">
    <source>
        <dbReference type="Proteomes" id="UP000695022"/>
    </source>
</evidence>
<dbReference type="GeneID" id="106806336"/>
<feature type="domain" description="AMMECR1" evidence="2">
    <location>
        <begin position="315"/>
        <end position="513"/>
    </location>
</feature>
<evidence type="ECO:0000259" key="2">
    <source>
        <dbReference type="PROSITE" id="PS51112"/>
    </source>
</evidence>
<feature type="signal peptide" evidence="1">
    <location>
        <begin position="1"/>
        <end position="27"/>
    </location>
</feature>
<feature type="chain" id="PRO_5046411031" evidence="1">
    <location>
        <begin position="28"/>
        <end position="522"/>
    </location>
</feature>